<keyword evidence="5" id="KW-1185">Reference proteome</keyword>
<proteinExistence type="inferred from homology"/>
<evidence type="ECO:0000313" key="4">
    <source>
        <dbReference type="EMBL" id="KRK48033.1"/>
    </source>
</evidence>
<dbReference type="NCBIfam" id="TIGR00103">
    <property type="entry name" value="DNA_YbaB_EbfC"/>
    <property type="match status" value="1"/>
</dbReference>
<dbReference type="GO" id="GO:0003677">
    <property type="term" value="F:DNA binding"/>
    <property type="evidence" value="ECO:0007669"/>
    <property type="project" value="UniProtKB-UniRule"/>
</dbReference>
<comment type="similarity">
    <text evidence="2">Belongs to the YbaB/EbfC family.</text>
</comment>
<dbReference type="InterPro" id="IPR036894">
    <property type="entry name" value="YbaB-like_sf"/>
</dbReference>
<feature type="compositionally biased region" description="Low complexity" evidence="3">
    <location>
        <begin position="1"/>
        <end position="15"/>
    </location>
</feature>
<dbReference type="Pfam" id="PF02575">
    <property type="entry name" value="YbaB_DNA_bd"/>
    <property type="match status" value="1"/>
</dbReference>
<comment type="subcellular location">
    <subcellularLocation>
        <location evidence="2">Cytoplasm</location>
        <location evidence="2">Nucleoid</location>
    </subcellularLocation>
</comment>
<evidence type="ECO:0000256" key="1">
    <source>
        <dbReference type="ARBA" id="ARBA00023125"/>
    </source>
</evidence>
<feature type="region of interest" description="Disordered" evidence="3">
    <location>
        <begin position="1"/>
        <end position="35"/>
    </location>
</feature>
<evidence type="ECO:0000313" key="5">
    <source>
        <dbReference type="Proteomes" id="UP000050911"/>
    </source>
</evidence>
<dbReference type="PANTHER" id="PTHR33449:SF1">
    <property type="entry name" value="NUCLEOID-ASSOCIATED PROTEIN YBAB"/>
    <property type="match status" value="1"/>
</dbReference>
<dbReference type="EMBL" id="AZCX01000004">
    <property type="protein sequence ID" value="KRK48033.1"/>
    <property type="molecule type" value="Genomic_DNA"/>
</dbReference>
<accession>A0A0R1HWX2</accession>
<organism evidence="4 5">
    <name type="scientific">Secundilactobacillus kimchicus JCM 15530</name>
    <dbReference type="NCBI Taxonomy" id="1302272"/>
    <lineage>
        <taxon>Bacteria</taxon>
        <taxon>Bacillati</taxon>
        <taxon>Bacillota</taxon>
        <taxon>Bacilli</taxon>
        <taxon>Lactobacillales</taxon>
        <taxon>Lactobacillaceae</taxon>
        <taxon>Secundilactobacillus</taxon>
    </lineage>
</organism>
<comment type="function">
    <text evidence="2">Binds to DNA and alters its conformation. May be involved in regulation of gene expression, nucleoid organization and DNA protection.</text>
</comment>
<dbReference type="Gene3D" id="3.30.1310.10">
    <property type="entry name" value="Nucleoid-associated protein YbaB-like domain"/>
    <property type="match status" value="1"/>
</dbReference>
<dbReference type="GO" id="GO:0043590">
    <property type="term" value="C:bacterial nucleoid"/>
    <property type="evidence" value="ECO:0007669"/>
    <property type="project" value="UniProtKB-UniRule"/>
</dbReference>
<comment type="caution">
    <text evidence="4">The sequence shown here is derived from an EMBL/GenBank/DDBJ whole genome shotgun (WGS) entry which is preliminary data.</text>
</comment>
<evidence type="ECO:0000256" key="2">
    <source>
        <dbReference type="HAMAP-Rule" id="MF_00274"/>
    </source>
</evidence>
<dbReference type="SUPFAM" id="SSF82607">
    <property type="entry name" value="YbaB-like"/>
    <property type="match status" value="1"/>
</dbReference>
<keyword evidence="1 2" id="KW-0238">DNA-binding</keyword>
<dbReference type="STRING" id="1302272.FC96_GL001762"/>
<dbReference type="PIRSF" id="PIRSF004555">
    <property type="entry name" value="UCP004555"/>
    <property type="match status" value="1"/>
</dbReference>
<name>A0A0R1HWX2_9LACO</name>
<gene>
    <name evidence="4" type="ORF">FC96_GL001762</name>
</gene>
<dbReference type="PATRIC" id="fig|1302272.5.peg.1788"/>
<comment type="subunit">
    <text evidence="2">Homodimer.</text>
</comment>
<dbReference type="HAMAP" id="MF_00274">
    <property type="entry name" value="DNA_YbaB_EbfC"/>
    <property type="match status" value="1"/>
</dbReference>
<protein>
    <recommendedName>
        <fullName evidence="2">Nucleoid-associated protein FC96_GL001762</fullName>
    </recommendedName>
</protein>
<keyword evidence="2" id="KW-0963">Cytoplasm</keyword>
<reference evidence="4 5" key="1">
    <citation type="journal article" date="2015" name="Genome Announc.">
        <title>Expanding the biotechnology potential of lactobacilli through comparative genomics of 213 strains and associated genera.</title>
        <authorList>
            <person name="Sun Z."/>
            <person name="Harris H.M."/>
            <person name="McCann A."/>
            <person name="Guo C."/>
            <person name="Argimon S."/>
            <person name="Zhang W."/>
            <person name="Yang X."/>
            <person name="Jeffery I.B."/>
            <person name="Cooney J.C."/>
            <person name="Kagawa T.F."/>
            <person name="Liu W."/>
            <person name="Song Y."/>
            <person name="Salvetti E."/>
            <person name="Wrobel A."/>
            <person name="Rasinkangas P."/>
            <person name="Parkhill J."/>
            <person name="Rea M.C."/>
            <person name="O'Sullivan O."/>
            <person name="Ritari J."/>
            <person name="Douillard F.P."/>
            <person name="Paul Ross R."/>
            <person name="Yang R."/>
            <person name="Briner A.E."/>
            <person name="Felis G.E."/>
            <person name="de Vos W.M."/>
            <person name="Barrangou R."/>
            <person name="Klaenhammer T.R."/>
            <person name="Caufield P.W."/>
            <person name="Cui Y."/>
            <person name="Zhang H."/>
            <person name="O'Toole P.W."/>
        </authorList>
    </citation>
    <scope>NUCLEOTIDE SEQUENCE [LARGE SCALE GENOMIC DNA]</scope>
    <source>
        <strain evidence="4 5">JCM 15530</strain>
    </source>
</reference>
<sequence>MGNMNMGNMMKQMKQMQKKMAEEQQALNSQTFVGESPEELVRATFSGDRRLTDVDIDPKAIDPDDPDMLNDLVMAAVNDGLAKVEKATQDTMGKYTSGLGL</sequence>
<dbReference type="GO" id="GO:0005829">
    <property type="term" value="C:cytosol"/>
    <property type="evidence" value="ECO:0007669"/>
    <property type="project" value="TreeGrafter"/>
</dbReference>
<dbReference type="PANTHER" id="PTHR33449">
    <property type="entry name" value="NUCLEOID-ASSOCIATED PROTEIN YBAB"/>
    <property type="match status" value="1"/>
</dbReference>
<dbReference type="AlphaFoldDB" id="A0A0R1HWX2"/>
<evidence type="ECO:0000256" key="3">
    <source>
        <dbReference type="SAM" id="MobiDB-lite"/>
    </source>
</evidence>
<dbReference type="Proteomes" id="UP000050911">
    <property type="component" value="Unassembled WGS sequence"/>
</dbReference>
<dbReference type="InterPro" id="IPR004401">
    <property type="entry name" value="YbaB/EbfC"/>
</dbReference>